<dbReference type="AlphaFoldDB" id="A0A238Z275"/>
<protein>
    <submittedName>
        <fullName evidence="2">Uncharacterized protein</fullName>
    </submittedName>
</protein>
<organism evidence="2 3">
    <name type="scientific">Humidesulfovibrio mexicanus</name>
    <dbReference type="NCBI Taxonomy" id="147047"/>
    <lineage>
        <taxon>Bacteria</taxon>
        <taxon>Pseudomonadati</taxon>
        <taxon>Thermodesulfobacteriota</taxon>
        <taxon>Desulfovibrionia</taxon>
        <taxon>Desulfovibrionales</taxon>
        <taxon>Desulfovibrionaceae</taxon>
        <taxon>Humidesulfovibrio</taxon>
    </lineage>
</organism>
<feature type="signal peptide" evidence="1">
    <location>
        <begin position="1"/>
        <end position="26"/>
    </location>
</feature>
<proteinExistence type="predicted"/>
<keyword evidence="1" id="KW-0732">Signal</keyword>
<accession>A0A238Z275</accession>
<gene>
    <name evidence="2" type="ORF">SAMN04488503_1179</name>
</gene>
<sequence>MRVDRASLAFARVCFFVMLFVSTACARLDALASTEQGAVAAPAVVEQLPLQAAVNAEQLRELESKLAACAAPVASNLEYGSAYWD</sequence>
<name>A0A238Z275_9BACT</name>
<evidence type="ECO:0000256" key="1">
    <source>
        <dbReference type="SAM" id="SignalP"/>
    </source>
</evidence>
<dbReference type="PROSITE" id="PS51257">
    <property type="entry name" value="PROKAR_LIPOPROTEIN"/>
    <property type="match status" value="1"/>
</dbReference>
<evidence type="ECO:0000313" key="2">
    <source>
        <dbReference type="EMBL" id="SNR77362.1"/>
    </source>
</evidence>
<dbReference type="Proteomes" id="UP000198324">
    <property type="component" value="Unassembled WGS sequence"/>
</dbReference>
<keyword evidence="3" id="KW-1185">Reference proteome</keyword>
<evidence type="ECO:0000313" key="3">
    <source>
        <dbReference type="Proteomes" id="UP000198324"/>
    </source>
</evidence>
<reference evidence="2 3" key="1">
    <citation type="submission" date="2017-06" db="EMBL/GenBank/DDBJ databases">
        <authorList>
            <person name="Kim H.J."/>
            <person name="Triplett B.A."/>
        </authorList>
    </citation>
    <scope>NUCLEOTIDE SEQUENCE [LARGE SCALE GENOMIC DNA]</scope>
    <source>
        <strain evidence="2 3">DSM 13116</strain>
    </source>
</reference>
<dbReference type="RefSeq" id="WP_089272687.1">
    <property type="nucleotide sequence ID" value="NZ_FZOC01000002.1"/>
</dbReference>
<dbReference type="EMBL" id="FZOC01000002">
    <property type="protein sequence ID" value="SNR77362.1"/>
    <property type="molecule type" value="Genomic_DNA"/>
</dbReference>
<feature type="chain" id="PRO_5012014578" evidence="1">
    <location>
        <begin position="27"/>
        <end position="85"/>
    </location>
</feature>